<dbReference type="SUPFAM" id="SSF52172">
    <property type="entry name" value="CheY-like"/>
    <property type="match status" value="1"/>
</dbReference>
<dbReference type="PROSITE" id="PS50110">
    <property type="entry name" value="RESPONSE_REGULATORY"/>
    <property type="match status" value="1"/>
</dbReference>
<dbReference type="InterPro" id="IPR011006">
    <property type="entry name" value="CheY-like_superfamily"/>
</dbReference>
<feature type="domain" description="Response regulatory" evidence="3">
    <location>
        <begin position="5"/>
        <end position="121"/>
    </location>
</feature>
<evidence type="ECO:0000313" key="4">
    <source>
        <dbReference type="EMBL" id="GGJ34304.1"/>
    </source>
</evidence>
<organism evidence="4 5">
    <name type="scientific">Deinococcus roseus</name>
    <dbReference type="NCBI Taxonomy" id="392414"/>
    <lineage>
        <taxon>Bacteria</taxon>
        <taxon>Thermotogati</taxon>
        <taxon>Deinococcota</taxon>
        <taxon>Deinococci</taxon>
        <taxon>Deinococcales</taxon>
        <taxon>Deinococcaceae</taxon>
        <taxon>Deinococcus</taxon>
    </lineage>
</organism>
<name>A0ABQ2D2Y5_9DEIO</name>
<evidence type="ECO:0000259" key="3">
    <source>
        <dbReference type="PROSITE" id="PS50110"/>
    </source>
</evidence>
<reference evidence="5" key="1">
    <citation type="journal article" date="2019" name="Int. J. Syst. Evol. Microbiol.">
        <title>The Global Catalogue of Microorganisms (GCM) 10K type strain sequencing project: providing services to taxonomists for standard genome sequencing and annotation.</title>
        <authorList>
            <consortium name="The Broad Institute Genomics Platform"/>
            <consortium name="The Broad Institute Genome Sequencing Center for Infectious Disease"/>
            <person name="Wu L."/>
            <person name="Ma J."/>
        </authorList>
    </citation>
    <scope>NUCLEOTIDE SEQUENCE [LARGE SCALE GENOMIC DNA]</scope>
    <source>
        <strain evidence="5">JCM 14370</strain>
    </source>
</reference>
<evidence type="ECO:0000256" key="1">
    <source>
        <dbReference type="ARBA" id="ARBA00022553"/>
    </source>
</evidence>
<comment type="caution">
    <text evidence="4">The sequence shown here is derived from an EMBL/GenBank/DDBJ whole genome shotgun (WGS) entry which is preliminary data.</text>
</comment>
<dbReference type="SMART" id="SM00448">
    <property type="entry name" value="REC"/>
    <property type="match status" value="1"/>
</dbReference>
<dbReference type="InterPro" id="IPR050595">
    <property type="entry name" value="Bact_response_regulator"/>
</dbReference>
<dbReference type="PANTHER" id="PTHR44591:SF18">
    <property type="entry name" value="REGULATORY PROTEIN"/>
    <property type="match status" value="1"/>
</dbReference>
<keyword evidence="1 2" id="KW-0597">Phosphoprotein</keyword>
<dbReference type="PANTHER" id="PTHR44591">
    <property type="entry name" value="STRESS RESPONSE REGULATOR PROTEIN 1"/>
    <property type="match status" value="1"/>
</dbReference>
<dbReference type="InterPro" id="IPR001789">
    <property type="entry name" value="Sig_transdc_resp-reg_receiver"/>
</dbReference>
<evidence type="ECO:0000313" key="5">
    <source>
        <dbReference type="Proteomes" id="UP000632222"/>
    </source>
</evidence>
<dbReference type="Gene3D" id="3.40.50.2300">
    <property type="match status" value="1"/>
</dbReference>
<dbReference type="CDD" id="cd00156">
    <property type="entry name" value="REC"/>
    <property type="match status" value="1"/>
</dbReference>
<gene>
    <name evidence="4" type="ORF">GCM10008938_20610</name>
</gene>
<protein>
    <submittedName>
        <fullName evidence="4">Response regulator</fullName>
    </submittedName>
</protein>
<sequence length="132" mass="14713">MKSYKILVADDETSIRTMLEMILSADGHEVISVSDGRETLEYLKNNTPDAILLDVRMPDISGLEICSRVKRVSRLKGVPVILLTAMDDQQTQREAKLARADGIIYKPLSGKNLRTRVRSIIEGTAQGFEPEP</sequence>
<dbReference type="Pfam" id="PF00072">
    <property type="entry name" value="Response_reg"/>
    <property type="match status" value="1"/>
</dbReference>
<accession>A0ABQ2D2Y5</accession>
<dbReference type="RefSeq" id="WP_189002606.1">
    <property type="nucleotide sequence ID" value="NZ_BMOD01000006.1"/>
</dbReference>
<evidence type="ECO:0000256" key="2">
    <source>
        <dbReference type="PROSITE-ProRule" id="PRU00169"/>
    </source>
</evidence>
<feature type="modified residue" description="4-aspartylphosphate" evidence="2">
    <location>
        <position position="54"/>
    </location>
</feature>
<dbReference type="EMBL" id="BMOD01000006">
    <property type="protein sequence ID" value="GGJ34304.1"/>
    <property type="molecule type" value="Genomic_DNA"/>
</dbReference>
<dbReference type="Proteomes" id="UP000632222">
    <property type="component" value="Unassembled WGS sequence"/>
</dbReference>
<keyword evidence="5" id="KW-1185">Reference proteome</keyword>
<proteinExistence type="predicted"/>